<dbReference type="EMBL" id="JAHRIN010008915">
    <property type="protein sequence ID" value="MEQ2194079.1"/>
    <property type="molecule type" value="Genomic_DNA"/>
</dbReference>
<proteinExistence type="predicted"/>
<reference evidence="2 3" key="1">
    <citation type="submission" date="2021-06" db="EMBL/GenBank/DDBJ databases">
        <authorList>
            <person name="Palmer J.M."/>
        </authorList>
    </citation>
    <scope>NUCLEOTIDE SEQUENCE [LARGE SCALE GENOMIC DNA]</scope>
    <source>
        <strain evidence="2 3">XC_2019</strain>
        <tissue evidence="2">Muscle</tissue>
    </source>
</reference>
<evidence type="ECO:0000256" key="1">
    <source>
        <dbReference type="SAM" id="MobiDB-lite"/>
    </source>
</evidence>
<feature type="non-terminal residue" evidence="2">
    <location>
        <position position="1"/>
    </location>
</feature>
<evidence type="ECO:0000313" key="2">
    <source>
        <dbReference type="EMBL" id="MEQ2194079.1"/>
    </source>
</evidence>
<accession>A0ABV0QE48</accession>
<feature type="compositionally biased region" description="Acidic residues" evidence="1">
    <location>
        <begin position="16"/>
        <end position="33"/>
    </location>
</feature>
<feature type="compositionally biased region" description="Basic residues" evidence="1">
    <location>
        <begin position="1"/>
        <end position="11"/>
    </location>
</feature>
<evidence type="ECO:0000313" key="3">
    <source>
        <dbReference type="Proteomes" id="UP001434883"/>
    </source>
</evidence>
<feature type="region of interest" description="Disordered" evidence="1">
    <location>
        <begin position="1"/>
        <end position="41"/>
    </location>
</feature>
<gene>
    <name evidence="2" type="ORF">XENOCAPTIV_022808</name>
</gene>
<comment type="caution">
    <text evidence="2">The sequence shown here is derived from an EMBL/GenBank/DDBJ whole genome shotgun (WGS) entry which is preliminary data.</text>
</comment>
<name>A0ABV0QE48_9TELE</name>
<protein>
    <submittedName>
        <fullName evidence="2">Uncharacterized protein</fullName>
    </submittedName>
</protein>
<organism evidence="2 3">
    <name type="scientific">Xenoophorus captivus</name>
    <dbReference type="NCBI Taxonomy" id="1517983"/>
    <lineage>
        <taxon>Eukaryota</taxon>
        <taxon>Metazoa</taxon>
        <taxon>Chordata</taxon>
        <taxon>Craniata</taxon>
        <taxon>Vertebrata</taxon>
        <taxon>Euteleostomi</taxon>
        <taxon>Actinopterygii</taxon>
        <taxon>Neopterygii</taxon>
        <taxon>Teleostei</taxon>
        <taxon>Neoteleostei</taxon>
        <taxon>Acanthomorphata</taxon>
        <taxon>Ovalentaria</taxon>
        <taxon>Atherinomorphae</taxon>
        <taxon>Cyprinodontiformes</taxon>
        <taxon>Goodeidae</taxon>
        <taxon>Xenoophorus</taxon>
    </lineage>
</organism>
<keyword evidence="3" id="KW-1185">Reference proteome</keyword>
<sequence>GAMACCRRKERKTISDEETSEMDAEPSTSEEEVPGSLNITDEMKRMLNQL</sequence>
<dbReference type="Proteomes" id="UP001434883">
    <property type="component" value="Unassembled WGS sequence"/>
</dbReference>